<protein>
    <submittedName>
        <fullName evidence="9">Putative Puromycin resistance protein pur8</fullName>
    </submittedName>
</protein>
<name>A0A1Y5P3F4_9MICO</name>
<proteinExistence type="predicted"/>
<dbReference type="PANTHER" id="PTHR42718">
    <property type="entry name" value="MAJOR FACILITATOR SUPERFAMILY MULTIDRUG TRANSPORTER MFSC"/>
    <property type="match status" value="1"/>
</dbReference>
<dbReference type="PANTHER" id="PTHR42718:SF46">
    <property type="entry name" value="BLR6921 PROTEIN"/>
    <property type="match status" value="1"/>
</dbReference>
<dbReference type="InterPro" id="IPR036259">
    <property type="entry name" value="MFS_trans_sf"/>
</dbReference>
<evidence type="ECO:0000256" key="2">
    <source>
        <dbReference type="ARBA" id="ARBA00022448"/>
    </source>
</evidence>
<accession>A0A1Y5P3F4</accession>
<sequence>MIMTSRRPASPLVLTLVTAQFVVMLDSSILNVALPSITTDLGLTPVGTAWVLNAYFLTFGGLLLISGRAADVFGRRRMFLLGAGVLVLGSLLGGFATTDAVLVSARLIQGAGAAMLSPAAMSVILARFTGPGRARAMSGWGAASTVGGAAGVTLGGILTAAFSWQSVLFVTGAVAAVVGVAGWFLLPAEKATTKRSFDAAGATLLTGAAVAVVFGVLSAPHRGLLSIEVVCAAILAVACVIGFVLVERRAADPVLPTGVLRDTRVSGGIAVNLLGGAARIACFVLVALLLQQVLEYGPAIAGLAMLPTSVAGFLISITILPRALDRLEPQWVALVGLVLLVFAHLIFATVDNGDSYLLRVLPGLLLAAAGVAFSFTPTTLVISEGIAAQNSGVSSGLASATAQLGGAIGIAVFGSLDATSRAAVLQSGGTSLAAADAGLQSANLAAAAAAGLAAVIALITFPALRRTRTAGSSQSA</sequence>
<feature type="transmembrane region" description="Helical" evidence="7">
    <location>
        <begin position="108"/>
        <end position="128"/>
    </location>
</feature>
<feature type="transmembrane region" description="Helical" evidence="7">
    <location>
        <begin position="444"/>
        <end position="464"/>
    </location>
</feature>
<keyword evidence="6 7" id="KW-0472">Membrane</keyword>
<dbReference type="PROSITE" id="PS00216">
    <property type="entry name" value="SUGAR_TRANSPORT_1"/>
    <property type="match status" value="1"/>
</dbReference>
<dbReference type="InterPro" id="IPR011701">
    <property type="entry name" value="MFS"/>
</dbReference>
<keyword evidence="3" id="KW-1003">Cell membrane</keyword>
<feature type="domain" description="Major facilitator superfamily (MFS) profile" evidence="8">
    <location>
        <begin position="12"/>
        <end position="465"/>
    </location>
</feature>
<feature type="transmembrane region" description="Helical" evidence="7">
    <location>
        <begin position="396"/>
        <end position="416"/>
    </location>
</feature>
<keyword evidence="2" id="KW-0813">Transport</keyword>
<evidence type="ECO:0000256" key="3">
    <source>
        <dbReference type="ARBA" id="ARBA00022475"/>
    </source>
</evidence>
<dbReference type="AlphaFoldDB" id="A0A1Y5P3F4"/>
<dbReference type="Gene3D" id="1.20.1720.10">
    <property type="entry name" value="Multidrug resistance protein D"/>
    <property type="match status" value="1"/>
</dbReference>
<evidence type="ECO:0000256" key="1">
    <source>
        <dbReference type="ARBA" id="ARBA00004651"/>
    </source>
</evidence>
<evidence type="ECO:0000256" key="5">
    <source>
        <dbReference type="ARBA" id="ARBA00022989"/>
    </source>
</evidence>
<dbReference type="CDD" id="cd17321">
    <property type="entry name" value="MFS_MMR_MDR_like"/>
    <property type="match status" value="1"/>
</dbReference>
<evidence type="ECO:0000313" key="9">
    <source>
        <dbReference type="EMBL" id="SBS73205.1"/>
    </source>
</evidence>
<feature type="transmembrane region" description="Helical" evidence="7">
    <location>
        <begin position="47"/>
        <end position="66"/>
    </location>
</feature>
<dbReference type="GO" id="GO:0022857">
    <property type="term" value="F:transmembrane transporter activity"/>
    <property type="evidence" value="ECO:0007669"/>
    <property type="project" value="InterPro"/>
</dbReference>
<feature type="transmembrane region" description="Helical" evidence="7">
    <location>
        <begin position="78"/>
        <end position="96"/>
    </location>
</feature>
<keyword evidence="5 7" id="KW-1133">Transmembrane helix</keyword>
<gene>
    <name evidence="9" type="ORF">MIPYR_40039</name>
</gene>
<evidence type="ECO:0000259" key="8">
    <source>
        <dbReference type="PROSITE" id="PS50850"/>
    </source>
</evidence>
<evidence type="ECO:0000256" key="6">
    <source>
        <dbReference type="ARBA" id="ARBA00023136"/>
    </source>
</evidence>
<reference evidence="9" key="1">
    <citation type="submission" date="2016-03" db="EMBL/GenBank/DDBJ databases">
        <authorList>
            <person name="Ploux O."/>
        </authorList>
    </citation>
    <scope>NUCLEOTIDE SEQUENCE</scope>
    <source>
        <strain evidence="9">UC1</strain>
    </source>
</reference>
<dbReference type="InterPro" id="IPR005829">
    <property type="entry name" value="Sugar_transporter_CS"/>
</dbReference>
<feature type="transmembrane region" description="Helical" evidence="7">
    <location>
        <begin position="267"/>
        <end position="290"/>
    </location>
</feature>
<feature type="transmembrane region" description="Helical" evidence="7">
    <location>
        <begin position="356"/>
        <end position="375"/>
    </location>
</feature>
<organism evidence="9">
    <name type="scientific">uncultured Microbacterium sp</name>
    <dbReference type="NCBI Taxonomy" id="191216"/>
    <lineage>
        <taxon>Bacteria</taxon>
        <taxon>Bacillati</taxon>
        <taxon>Actinomycetota</taxon>
        <taxon>Actinomycetes</taxon>
        <taxon>Micrococcales</taxon>
        <taxon>Microbacteriaceae</taxon>
        <taxon>Microbacterium</taxon>
        <taxon>environmental samples</taxon>
    </lineage>
</organism>
<dbReference type="EMBL" id="FLQR01000008">
    <property type="protein sequence ID" value="SBS73205.1"/>
    <property type="molecule type" value="Genomic_DNA"/>
</dbReference>
<dbReference type="Pfam" id="PF07690">
    <property type="entry name" value="MFS_1"/>
    <property type="match status" value="1"/>
</dbReference>
<dbReference type="SUPFAM" id="SSF103473">
    <property type="entry name" value="MFS general substrate transporter"/>
    <property type="match status" value="1"/>
</dbReference>
<feature type="transmembrane region" description="Helical" evidence="7">
    <location>
        <begin position="331"/>
        <end position="350"/>
    </location>
</feature>
<dbReference type="GO" id="GO:0005886">
    <property type="term" value="C:plasma membrane"/>
    <property type="evidence" value="ECO:0007669"/>
    <property type="project" value="UniProtKB-SubCell"/>
</dbReference>
<feature type="transmembrane region" description="Helical" evidence="7">
    <location>
        <begin position="167"/>
        <end position="186"/>
    </location>
</feature>
<dbReference type="InterPro" id="IPR020846">
    <property type="entry name" value="MFS_dom"/>
</dbReference>
<feature type="transmembrane region" description="Helical" evidence="7">
    <location>
        <begin position="296"/>
        <end position="319"/>
    </location>
</feature>
<dbReference type="PRINTS" id="PR01036">
    <property type="entry name" value="TCRTETB"/>
</dbReference>
<feature type="transmembrane region" description="Helical" evidence="7">
    <location>
        <begin position="223"/>
        <end position="246"/>
    </location>
</feature>
<evidence type="ECO:0000256" key="4">
    <source>
        <dbReference type="ARBA" id="ARBA00022692"/>
    </source>
</evidence>
<dbReference type="PROSITE" id="PS50850">
    <property type="entry name" value="MFS"/>
    <property type="match status" value="1"/>
</dbReference>
<evidence type="ECO:0000256" key="7">
    <source>
        <dbReference type="SAM" id="Phobius"/>
    </source>
</evidence>
<keyword evidence="4 7" id="KW-0812">Transmembrane</keyword>
<comment type="subcellular location">
    <subcellularLocation>
        <location evidence="1">Cell membrane</location>
        <topology evidence="1">Multi-pass membrane protein</topology>
    </subcellularLocation>
</comment>
<feature type="transmembrane region" description="Helical" evidence="7">
    <location>
        <begin position="198"/>
        <end position="217"/>
    </location>
</feature>
<feature type="transmembrane region" description="Helical" evidence="7">
    <location>
        <begin position="140"/>
        <end position="161"/>
    </location>
</feature>
<dbReference type="Gene3D" id="1.20.1250.20">
    <property type="entry name" value="MFS general substrate transporter like domains"/>
    <property type="match status" value="1"/>
</dbReference>